<reference evidence="3 4" key="1">
    <citation type="journal article" date="2020" name="G3 (Bethesda)">
        <title>Improved Reference Genome for Cyclotella cryptica CCMP332, a Model for Cell Wall Morphogenesis, Salinity Adaptation, and Lipid Production in Diatoms (Bacillariophyta).</title>
        <authorList>
            <person name="Roberts W.R."/>
            <person name="Downey K.M."/>
            <person name="Ruck E.C."/>
            <person name="Traller J.C."/>
            <person name="Alverson A.J."/>
        </authorList>
    </citation>
    <scope>NUCLEOTIDE SEQUENCE [LARGE SCALE GENOMIC DNA]</scope>
    <source>
        <strain evidence="3 4">CCMP332</strain>
    </source>
</reference>
<comment type="caution">
    <text evidence="3">The sequence shown here is derived from an EMBL/GenBank/DDBJ whole genome shotgun (WGS) entry which is preliminary data.</text>
</comment>
<organism evidence="3 4">
    <name type="scientific">Cyclotella cryptica</name>
    <dbReference type="NCBI Taxonomy" id="29204"/>
    <lineage>
        <taxon>Eukaryota</taxon>
        <taxon>Sar</taxon>
        <taxon>Stramenopiles</taxon>
        <taxon>Ochrophyta</taxon>
        <taxon>Bacillariophyta</taxon>
        <taxon>Coscinodiscophyceae</taxon>
        <taxon>Thalassiosirophycidae</taxon>
        <taxon>Stephanodiscales</taxon>
        <taxon>Stephanodiscaceae</taxon>
        <taxon>Cyclotella</taxon>
    </lineage>
</organism>
<evidence type="ECO:0000313" key="3">
    <source>
        <dbReference type="EMBL" id="KAL3791659.1"/>
    </source>
</evidence>
<accession>A0ABD3PVG5</accession>
<proteinExistence type="predicted"/>
<keyword evidence="4" id="KW-1185">Reference proteome</keyword>
<feature type="compositionally biased region" description="Basic and acidic residues" evidence="2">
    <location>
        <begin position="17"/>
        <end position="41"/>
    </location>
</feature>
<sequence length="243" mass="27612">MQKEDRGVELTEGQTKQLEKNRERMEDSDRDLDELHAKIEEGIYSGIHGTNGNFGSKRRMQSQSAKEEDDVDDFYDRTAATNKKRRCSEEEREAESAQTLIQKWKLSYLSHREQLDRVSRALQKCQAIQSEINAIEDEEDTFFLGNDLTLANEELSKAKNLLASTEKEWSEVELLLKIVNPKLSWNRGDGRIGIGSEWPEQVVDTQKVEVSGGNGALNDVSVMMPPPPKVTHAKFMENMVLPG</sequence>
<evidence type="ECO:0000313" key="4">
    <source>
        <dbReference type="Proteomes" id="UP001516023"/>
    </source>
</evidence>
<evidence type="ECO:0000256" key="1">
    <source>
        <dbReference type="SAM" id="Coils"/>
    </source>
</evidence>
<feature type="coiled-coil region" evidence="1">
    <location>
        <begin position="80"/>
        <end position="168"/>
    </location>
</feature>
<protein>
    <submittedName>
        <fullName evidence="3">Uncharacterized protein</fullName>
    </submittedName>
</protein>
<name>A0ABD3PVG5_9STRA</name>
<gene>
    <name evidence="3" type="ORF">HJC23_003916</name>
</gene>
<dbReference type="AlphaFoldDB" id="A0ABD3PVG5"/>
<evidence type="ECO:0000256" key="2">
    <source>
        <dbReference type="SAM" id="MobiDB-lite"/>
    </source>
</evidence>
<dbReference type="EMBL" id="JABMIG020000111">
    <property type="protein sequence ID" value="KAL3791659.1"/>
    <property type="molecule type" value="Genomic_DNA"/>
</dbReference>
<keyword evidence="1" id="KW-0175">Coiled coil</keyword>
<feature type="region of interest" description="Disordered" evidence="2">
    <location>
        <begin position="1"/>
        <end position="71"/>
    </location>
</feature>
<dbReference type="Proteomes" id="UP001516023">
    <property type="component" value="Unassembled WGS sequence"/>
</dbReference>